<dbReference type="InterPro" id="IPR048742">
    <property type="entry name" value="Pus10_N_euk"/>
</dbReference>
<dbReference type="GO" id="GO:0160148">
    <property type="term" value="F:tRNA pseudouridine(55) synthase activity"/>
    <property type="evidence" value="ECO:0007669"/>
    <property type="project" value="UniProtKB-EC"/>
</dbReference>
<name>A0AA88I0F5_ARTSF</name>
<comment type="similarity">
    <text evidence="1">Belongs to the pseudouridine synthase Pus10 family.</text>
</comment>
<comment type="caution">
    <text evidence="10">The sequence shown here is derived from an EMBL/GenBank/DDBJ whole genome shotgun (WGS) entry which is preliminary data.</text>
</comment>
<feature type="domain" description="Pus10 N-terminal eukaryotes" evidence="8">
    <location>
        <begin position="65"/>
        <end position="238"/>
    </location>
</feature>
<organism evidence="10 11">
    <name type="scientific">Artemia franciscana</name>
    <name type="common">Brine shrimp</name>
    <name type="synonym">Artemia sanfranciscana</name>
    <dbReference type="NCBI Taxonomy" id="6661"/>
    <lineage>
        <taxon>Eukaryota</taxon>
        <taxon>Metazoa</taxon>
        <taxon>Ecdysozoa</taxon>
        <taxon>Arthropoda</taxon>
        <taxon>Crustacea</taxon>
        <taxon>Branchiopoda</taxon>
        <taxon>Anostraca</taxon>
        <taxon>Artemiidae</taxon>
        <taxon>Artemia</taxon>
    </lineage>
</organism>
<evidence type="ECO:0000313" key="10">
    <source>
        <dbReference type="EMBL" id="KAK2720623.1"/>
    </source>
</evidence>
<proteinExistence type="inferred from homology"/>
<dbReference type="EC" id="5.4.99.25" evidence="2"/>
<dbReference type="GO" id="GO:0003723">
    <property type="term" value="F:RNA binding"/>
    <property type="evidence" value="ECO:0007669"/>
    <property type="project" value="InterPro"/>
</dbReference>
<evidence type="ECO:0000256" key="3">
    <source>
        <dbReference type="ARBA" id="ARBA00022694"/>
    </source>
</evidence>
<dbReference type="NCBIfam" id="TIGR01213">
    <property type="entry name" value="pseudo_Pus10arc"/>
    <property type="match status" value="1"/>
</dbReference>
<dbReference type="AlphaFoldDB" id="A0AA88I0F5"/>
<keyword evidence="11" id="KW-1185">Reference proteome</keyword>
<dbReference type="Proteomes" id="UP001187531">
    <property type="component" value="Unassembled WGS sequence"/>
</dbReference>
<evidence type="ECO:0000259" key="8">
    <source>
        <dbReference type="Pfam" id="PF21237"/>
    </source>
</evidence>
<dbReference type="InterPro" id="IPR048741">
    <property type="entry name" value="Pus10-like_C"/>
</dbReference>
<dbReference type="InterPro" id="IPR020103">
    <property type="entry name" value="PsdUridine_synth_cat_dom_sf"/>
</dbReference>
<accession>A0AA88I0F5</accession>
<evidence type="ECO:0000256" key="7">
    <source>
        <dbReference type="ARBA" id="ARBA00083669"/>
    </source>
</evidence>
<dbReference type="Gene3D" id="3.30.70.2510">
    <property type="match status" value="1"/>
</dbReference>
<feature type="domain" description="Pus10-like C-terminal" evidence="9">
    <location>
        <begin position="249"/>
        <end position="484"/>
    </location>
</feature>
<evidence type="ECO:0000259" key="9">
    <source>
        <dbReference type="Pfam" id="PF21238"/>
    </source>
</evidence>
<dbReference type="Gene3D" id="3.30.70.3190">
    <property type="match status" value="1"/>
</dbReference>
<evidence type="ECO:0000313" key="11">
    <source>
        <dbReference type="Proteomes" id="UP001187531"/>
    </source>
</evidence>
<dbReference type="FunFam" id="3.30.70.2510:FF:000001">
    <property type="entry name" value="tRNA pseudouridine synthase Pus10"/>
    <property type="match status" value="1"/>
</dbReference>
<dbReference type="InterPro" id="IPR039894">
    <property type="entry name" value="Pus10-like"/>
</dbReference>
<gene>
    <name evidence="10" type="ORF">QYM36_004498</name>
</gene>
<dbReference type="Pfam" id="PF21238">
    <property type="entry name" value="Pus10_C"/>
    <property type="match status" value="1"/>
</dbReference>
<sequence length="493" mass="56308">MVSNSDTINNEDDLPESIQSRLCEICYFRIWERNNFTSKVEDYFLSKKTEVGDEKPGKHIKTNPCCLCFGLLTLPLLEQSILLIKQILNKDKYKQDLERKQCCLSFSIPPAIFIREAVLKVFIKDKYEGLLDFERKSAFITIKESWRTCLEQLANDLKFDDNNPLRITVTALYIDNNEECKQLSHIPGTYFPNANKKSAGPEYIYSRASVLNAIGSISEEDLKKNLPFPPSIPQHFATLTASGKHDSVFIAGRYNKYSRNLSQTPWTIDGVRKSDLSVDELLSGPIKSVFRAEHHNFSSSGREDVDVRMLGSGRPFIVELIDPGLSDILFEKMRSIECDINNSSLVKVRDLQIISKNEIKNLKEGEEEKKKTYKALCITKQVPAPEAIMKIQNSERLVLEQKTPIRVLHRRPLAIRKRAVENIKLTEVPKETQDFLMYELEVTTQAGTYVKEFVHGDFGRTNPNLSDLLGIEMDIVALDVLNIEIDWPPALNQ</sequence>
<protein>
    <recommendedName>
        <fullName evidence="2">tRNA pseudouridine(55) synthase</fullName>
        <ecNumber evidence="2">5.4.99.25</ecNumber>
    </recommendedName>
    <alternativeName>
        <fullName evidence="7">tRNA pseudouridine 55 synthase</fullName>
    </alternativeName>
    <alternativeName>
        <fullName evidence="5">tRNA pseudouridylate synthase</fullName>
    </alternativeName>
    <alternativeName>
        <fullName evidence="6">tRNA-uridine isomerase</fullName>
    </alternativeName>
</protein>
<keyword evidence="3" id="KW-0819">tRNA processing</keyword>
<dbReference type="PANTHER" id="PTHR21568:SF0">
    <property type="entry name" value="TRNA PSEUDOURIDINE SYNTHASE PUS10"/>
    <property type="match status" value="1"/>
</dbReference>
<evidence type="ECO:0000256" key="1">
    <source>
        <dbReference type="ARBA" id="ARBA00009652"/>
    </source>
</evidence>
<dbReference type="SUPFAM" id="SSF55120">
    <property type="entry name" value="Pseudouridine synthase"/>
    <property type="match status" value="1"/>
</dbReference>
<dbReference type="EMBL" id="JAVRJZ010000007">
    <property type="protein sequence ID" value="KAK2720623.1"/>
    <property type="molecule type" value="Genomic_DNA"/>
</dbReference>
<evidence type="ECO:0000256" key="4">
    <source>
        <dbReference type="ARBA" id="ARBA00023235"/>
    </source>
</evidence>
<reference evidence="10" key="1">
    <citation type="submission" date="2023-07" db="EMBL/GenBank/DDBJ databases">
        <title>Chromosome-level genome assembly of Artemia franciscana.</title>
        <authorList>
            <person name="Jo E."/>
        </authorList>
    </citation>
    <scope>NUCLEOTIDE SEQUENCE</scope>
    <source>
        <tissue evidence="10">Whole body</tissue>
    </source>
</reference>
<dbReference type="Pfam" id="PF21237">
    <property type="entry name" value="Pus10_N_euk"/>
    <property type="match status" value="1"/>
</dbReference>
<keyword evidence="4" id="KW-0413">Isomerase</keyword>
<dbReference type="FunFam" id="3.30.70.3190:FF:000001">
    <property type="entry name" value="tRNA pseudouridine synthase Pus10"/>
    <property type="match status" value="1"/>
</dbReference>
<evidence type="ECO:0000256" key="2">
    <source>
        <dbReference type="ARBA" id="ARBA00012787"/>
    </source>
</evidence>
<dbReference type="PANTHER" id="PTHR21568">
    <property type="entry name" value="TRNA PSEUDOURIDINE SYNTHASE PUS10"/>
    <property type="match status" value="1"/>
</dbReference>
<evidence type="ECO:0000256" key="5">
    <source>
        <dbReference type="ARBA" id="ARBA00075270"/>
    </source>
</evidence>
<dbReference type="GO" id="GO:0031119">
    <property type="term" value="P:tRNA pseudouridine synthesis"/>
    <property type="evidence" value="ECO:0007669"/>
    <property type="project" value="TreeGrafter"/>
</dbReference>
<evidence type="ECO:0000256" key="6">
    <source>
        <dbReference type="ARBA" id="ARBA00079393"/>
    </source>
</evidence>